<dbReference type="RefSeq" id="WP_275276792.1">
    <property type="nucleotide sequence ID" value="NZ_CP119108.1"/>
</dbReference>
<dbReference type="EMBL" id="CP119108">
    <property type="protein sequence ID" value="WEG07453.1"/>
    <property type="molecule type" value="Genomic_DNA"/>
</dbReference>
<proteinExistence type="predicted"/>
<sequence length="215" mass="23040">MPEVTITVRGEHELRRAPEEAVAHIAVRAEGPDRGPVVERIAALAAPIRDELAERKEGGTLVDWSSARVAVWSERPWAGEKQLAPVHHAAVDMTATFADFAALSWWITQVAERDGVQVGTIDWRLKTDTHTALERDVASRAVQVAVERATAYANALGLSGVTPVEVSDVGLRSPDAPAPRALMAASAKVVGDPGLDFQPEDITVSAAVEARFTAR</sequence>
<accession>A0ABY8BXZ4</accession>
<evidence type="ECO:0000313" key="2">
    <source>
        <dbReference type="Proteomes" id="UP001214553"/>
    </source>
</evidence>
<dbReference type="Gene3D" id="3.30.110.170">
    <property type="entry name" value="Protein of unknown function (DUF541), domain 1"/>
    <property type="match status" value="1"/>
</dbReference>
<gene>
    <name evidence="1" type="ORF">PU630_09260</name>
</gene>
<organism evidence="1 2">
    <name type="scientific">Microbacterium horticulturae</name>
    <dbReference type="NCBI Taxonomy" id="3028316"/>
    <lineage>
        <taxon>Bacteria</taxon>
        <taxon>Bacillati</taxon>
        <taxon>Actinomycetota</taxon>
        <taxon>Actinomycetes</taxon>
        <taxon>Micrococcales</taxon>
        <taxon>Microbacteriaceae</taxon>
        <taxon>Microbacterium</taxon>
    </lineage>
</organism>
<dbReference type="Gene3D" id="3.30.70.2970">
    <property type="entry name" value="Protein of unknown function (DUF541), domain 2"/>
    <property type="match status" value="1"/>
</dbReference>
<keyword evidence="2" id="KW-1185">Reference proteome</keyword>
<reference evidence="1 2" key="1">
    <citation type="submission" date="2023-03" db="EMBL/GenBank/DDBJ databases">
        <title>Genome sequence of Microbacterium sp. KACC 23027.</title>
        <authorList>
            <person name="Kim S."/>
            <person name="Heo J."/>
            <person name="Kwon S.-W."/>
        </authorList>
    </citation>
    <scope>NUCLEOTIDE SEQUENCE [LARGE SCALE GENOMIC DNA]</scope>
    <source>
        <strain evidence="1 2">KACC 23027</strain>
    </source>
</reference>
<dbReference type="Pfam" id="PF04402">
    <property type="entry name" value="SIMPL"/>
    <property type="match status" value="1"/>
</dbReference>
<name>A0ABY8BXZ4_9MICO</name>
<dbReference type="Proteomes" id="UP001214553">
    <property type="component" value="Chromosome"/>
</dbReference>
<dbReference type="InterPro" id="IPR007497">
    <property type="entry name" value="SIMPL/DUF541"/>
</dbReference>
<protein>
    <submittedName>
        <fullName evidence="1">SIMPL domain-containing protein</fullName>
    </submittedName>
</protein>
<evidence type="ECO:0000313" key="1">
    <source>
        <dbReference type="EMBL" id="WEG07453.1"/>
    </source>
</evidence>